<dbReference type="HAMAP" id="MF_00839">
    <property type="entry name" value="HPF"/>
    <property type="match status" value="1"/>
</dbReference>
<evidence type="ECO:0000259" key="3">
    <source>
        <dbReference type="Pfam" id="PF16321"/>
    </source>
</evidence>
<keyword evidence="1 2" id="KW-0810">Translation regulation</keyword>
<dbReference type="InterPro" id="IPR036567">
    <property type="entry name" value="RHF-like"/>
</dbReference>
<name>A0ABT6ZKS7_9ACTN</name>
<keyword evidence="5" id="KW-1185">Reference proteome</keyword>
<evidence type="ECO:0000256" key="1">
    <source>
        <dbReference type="ARBA" id="ARBA00022845"/>
    </source>
</evidence>
<feature type="domain" description="Sigma 54 modulation/S30EA ribosomal protein C-terminal" evidence="3">
    <location>
        <begin position="135"/>
        <end position="189"/>
    </location>
</feature>
<keyword evidence="2" id="KW-0963">Cytoplasm</keyword>
<dbReference type="PANTHER" id="PTHR33231">
    <property type="entry name" value="30S RIBOSOMAL PROTEIN"/>
    <property type="match status" value="1"/>
</dbReference>
<dbReference type="InterPro" id="IPR050574">
    <property type="entry name" value="HPF/YfiA_ribosome-assoc"/>
</dbReference>
<dbReference type="EMBL" id="JASJEX010000002">
    <property type="protein sequence ID" value="MDJ1129414.1"/>
    <property type="molecule type" value="Genomic_DNA"/>
</dbReference>
<dbReference type="InterPro" id="IPR038416">
    <property type="entry name" value="Ribosom_S30AE_C_sf"/>
</dbReference>
<evidence type="ECO:0000313" key="5">
    <source>
        <dbReference type="Proteomes" id="UP001431693"/>
    </source>
</evidence>
<evidence type="ECO:0000313" key="4">
    <source>
        <dbReference type="EMBL" id="MDJ1129414.1"/>
    </source>
</evidence>
<dbReference type="RefSeq" id="WP_283714061.1">
    <property type="nucleotide sequence ID" value="NZ_JASJEW010000010.1"/>
</dbReference>
<accession>A0ABT6ZKS7</accession>
<dbReference type="PANTHER" id="PTHR33231:SF1">
    <property type="entry name" value="30S RIBOSOMAL PROTEIN"/>
    <property type="match status" value="1"/>
</dbReference>
<comment type="function">
    <text evidence="2">Required for dimerization of active 70S ribosomes into 100S ribosomes in stationary phase; 100S ribosomes are translationally inactive and sometimes present during exponential growth.</text>
</comment>
<dbReference type="InterPro" id="IPR034694">
    <property type="entry name" value="HPF_long/plastid"/>
</dbReference>
<dbReference type="InterPro" id="IPR032528">
    <property type="entry name" value="Ribosom_S30AE_C"/>
</dbReference>
<proteinExistence type="inferred from homology"/>
<comment type="similarity">
    <text evidence="2">Belongs to the HPF/YfiA ribosome-associated protein family. Long HPF subfamily.</text>
</comment>
<dbReference type="Gene3D" id="3.30.160.100">
    <property type="entry name" value="Ribosome hibernation promotion factor-like"/>
    <property type="match status" value="1"/>
</dbReference>
<gene>
    <name evidence="4" type="primary">raiA</name>
    <name evidence="2" type="synonym">hpf</name>
    <name evidence="4" type="ORF">QJ043_04890</name>
</gene>
<organism evidence="4 5">
    <name type="scientific">Kribbibacterium absianum</name>
    <dbReference type="NCBI Taxonomy" id="3044210"/>
    <lineage>
        <taxon>Bacteria</taxon>
        <taxon>Bacillati</taxon>
        <taxon>Actinomycetota</taxon>
        <taxon>Coriobacteriia</taxon>
        <taxon>Coriobacteriales</taxon>
        <taxon>Kribbibacteriaceae</taxon>
        <taxon>Kribbibacterium</taxon>
    </lineage>
</organism>
<evidence type="ECO:0000256" key="2">
    <source>
        <dbReference type="HAMAP-Rule" id="MF_00839"/>
    </source>
</evidence>
<comment type="subcellular location">
    <subcellularLocation>
        <location evidence="2">Cytoplasm</location>
    </subcellularLocation>
</comment>
<comment type="caution">
    <text evidence="4">The sequence shown here is derived from an EMBL/GenBank/DDBJ whole genome shotgun (WGS) entry which is preliminary data.</text>
</comment>
<sequence>MEITVIGRKIQVTDALRERVEQKVGDALKVFDIDPITCDVVLRVEHYKSTKTTDICEVTVHVHGAVIRVEAAKEDMYAAIDEAARMVERQMRKFKTKILDRRKPGKQPRNQIKAGTQEEQTILNDEKQVLSEEDDDALVRTKYIPVTKLTEEDALVQADLLGHDFYVFEDMQTGNTHVIYHRKSGGYGILKPESEKDQK</sequence>
<dbReference type="CDD" id="cd00552">
    <property type="entry name" value="RaiA"/>
    <property type="match status" value="1"/>
</dbReference>
<dbReference type="Pfam" id="PF02482">
    <property type="entry name" value="Ribosomal_S30AE"/>
    <property type="match status" value="1"/>
</dbReference>
<comment type="subunit">
    <text evidence="2">Interacts with 100S ribosomes.</text>
</comment>
<dbReference type="Proteomes" id="UP001431693">
    <property type="component" value="Unassembled WGS sequence"/>
</dbReference>
<dbReference type="NCBIfam" id="TIGR00741">
    <property type="entry name" value="yfiA"/>
    <property type="match status" value="1"/>
</dbReference>
<protein>
    <recommendedName>
        <fullName evidence="2">Ribosome hibernation promoting factor</fullName>
        <shortName evidence="2">HPF</shortName>
    </recommendedName>
</protein>
<dbReference type="Gene3D" id="3.30.505.50">
    <property type="entry name" value="Sigma 54 modulation/S30EA ribosomal protein, C-terminal domain"/>
    <property type="match status" value="1"/>
</dbReference>
<dbReference type="Pfam" id="PF16321">
    <property type="entry name" value="Ribosom_S30AE_C"/>
    <property type="match status" value="1"/>
</dbReference>
<dbReference type="InterPro" id="IPR003489">
    <property type="entry name" value="RHF/RaiA"/>
</dbReference>
<dbReference type="SUPFAM" id="SSF69754">
    <property type="entry name" value="Ribosome binding protein Y (YfiA homologue)"/>
    <property type="match status" value="1"/>
</dbReference>
<reference evidence="4" key="1">
    <citation type="submission" date="2023-05" db="EMBL/GenBank/DDBJ databases">
        <title>[olsenella] sp. nov., isolated from a pig farm feces dump.</title>
        <authorList>
            <person name="Chang Y.-H."/>
        </authorList>
    </citation>
    <scope>NUCLEOTIDE SEQUENCE</scope>
    <source>
        <strain evidence="4">YH-ols2217</strain>
    </source>
</reference>